<evidence type="ECO:0000313" key="2">
    <source>
        <dbReference type="Proteomes" id="UP000887116"/>
    </source>
</evidence>
<protein>
    <submittedName>
        <fullName evidence="1">Uncharacterized protein</fullName>
    </submittedName>
</protein>
<dbReference type="AlphaFoldDB" id="A0A8X6LGS1"/>
<sequence length="83" mass="9410">MSLPASAVARLIRMSLPAFAVARLKTHAVLKPLLVDAASQAAESLPLLQIRQPDPRLLFGQPDPRFRLLFRQPDLRFHLLFRQ</sequence>
<gene>
    <name evidence="1" type="ORF">TNCT_673271</name>
</gene>
<evidence type="ECO:0000313" key="1">
    <source>
        <dbReference type="EMBL" id="GFR06639.1"/>
    </source>
</evidence>
<dbReference type="EMBL" id="BMAO01026037">
    <property type="protein sequence ID" value="GFR06639.1"/>
    <property type="molecule type" value="Genomic_DNA"/>
</dbReference>
<dbReference type="Proteomes" id="UP000887116">
    <property type="component" value="Unassembled WGS sequence"/>
</dbReference>
<reference evidence="1" key="1">
    <citation type="submission" date="2020-07" db="EMBL/GenBank/DDBJ databases">
        <title>Multicomponent nature underlies the extraordinary mechanical properties of spider dragline silk.</title>
        <authorList>
            <person name="Kono N."/>
            <person name="Nakamura H."/>
            <person name="Mori M."/>
            <person name="Yoshida Y."/>
            <person name="Ohtoshi R."/>
            <person name="Malay A.D."/>
            <person name="Moran D.A.P."/>
            <person name="Tomita M."/>
            <person name="Numata K."/>
            <person name="Arakawa K."/>
        </authorList>
    </citation>
    <scope>NUCLEOTIDE SEQUENCE</scope>
</reference>
<proteinExistence type="predicted"/>
<name>A0A8X6LGS1_TRICU</name>
<accession>A0A8X6LGS1</accession>
<comment type="caution">
    <text evidence="1">The sequence shown here is derived from an EMBL/GenBank/DDBJ whole genome shotgun (WGS) entry which is preliminary data.</text>
</comment>
<keyword evidence="2" id="KW-1185">Reference proteome</keyword>
<organism evidence="1 2">
    <name type="scientific">Trichonephila clavata</name>
    <name type="common">Joro spider</name>
    <name type="synonym">Nephila clavata</name>
    <dbReference type="NCBI Taxonomy" id="2740835"/>
    <lineage>
        <taxon>Eukaryota</taxon>
        <taxon>Metazoa</taxon>
        <taxon>Ecdysozoa</taxon>
        <taxon>Arthropoda</taxon>
        <taxon>Chelicerata</taxon>
        <taxon>Arachnida</taxon>
        <taxon>Araneae</taxon>
        <taxon>Araneomorphae</taxon>
        <taxon>Entelegynae</taxon>
        <taxon>Araneoidea</taxon>
        <taxon>Nephilidae</taxon>
        <taxon>Trichonephila</taxon>
    </lineage>
</organism>